<dbReference type="Gene3D" id="3.30.980.20">
    <property type="entry name" value="Putative mannosyl-3-phosphoglycerate phosphatase, domain 2"/>
    <property type="match status" value="1"/>
</dbReference>
<accession>A0A1F6GRD2</accession>
<evidence type="ECO:0000313" key="5">
    <source>
        <dbReference type="Proteomes" id="UP000177583"/>
    </source>
</evidence>
<sequence>MFYSDLDATLLEARTGSFEAAKPMIKKLEALGIPLILNSSRTAPEMLHLRREMNNRHPFAAEHGGAVCTPVGYFEGQKIPLDHEVKMDYLGLHYKSILHHLIELKDLHDFSFLGFDDMSIPDLTRETGLSLEVAIQAKHRLASEALVWLDRAELLDHFKATLAERGLRLVKGGRFYFVISERADKGGAVTWINFNYQAQDKSRPLKTVGIGDGPNDLDLLNQVDLPVVVAPPRGSRLAFDKPGTIFTEKSGPEGWAEGVEKALAQLGL</sequence>
<dbReference type="Proteomes" id="UP000177583">
    <property type="component" value="Unassembled WGS sequence"/>
</dbReference>
<dbReference type="Pfam" id="PF08282">
    <property type="entry name" value="Hydrolase_3"/>
    <property type="match status" value="1"/>
</dbReference>
<evidence type="ECO:0000313" key="4">
    <source>
        <dbReference type="EMBL" id="OGH00692.1"/>
    </source>
</evidence>
<proteinExistence type="predicted"/>
<dbReference type="GO" id="GO:0046872">
    <property type="term" value="F:metal ion binding"/>
    <property type="evidence" value="ECO:0007669"/>
    <property type="project" value="UniProtKB-KW"/>
</dbReference>
<dbReference type="AlphaFoldDB" id="A0A1F6GRD2"/>
<dbReference type="SUPFAM" id="SSF56784">
    <property type="entry name" value="HAD-like"/>
    <property type="match status" value="1"/>
</dbReference>
<reference evidence="4 5" key="1">
    <citation type="journal article" date="2016" name="Nat. Commun.">
        <title>Thousands of microbial genomes shed light on interconnected biogeochemical processes in an aquifer system.</title>
        <authorList>
            <person name="Anantharaman K."/>
            <person name="Brown C.T."/>
            <person name="Hug L.A."/>
            <person name="Sharon I."/>
            <person name="Castelle C.J."/>
            <person name="Probst A.J."/>
            <person name="Thomas B.C."/>
            <person name="Singh A."/>
            <person name="Wilkins M.J."/>
            <person name="Karaoz U."/>
            <person name="Brodie E.L."/>
            <person name="Williams K.H."/>
            <person name="Hubbard S.S."/>
            <person name="Banfield J.F."/>
        </authorList>
    </citation>
    <scope>NUCLEOTIDE SEQUENCE [LARGE SCALE GENOMIC DNA]</scope>
</reference>
<dbReference type="NCBIfam" id="TIGR01486">
    <property type="entry name" value="HAD-SF-IIB-MPGP"/>
    <property type="match status" value="1"/>
</dbReference>
<evidence type="ECO:0000256" key="3">
    <source>
        <dbReference type="ARBA" id="ARBA00022842"/>
    </source>
</evidence>
<organism evidence="4 5">
    <name type="scientific">Candidatus Lambdaproteobacteria bacterium RIFOXYD2_FULL_56_26</name>
    <dbReference type="NCBI Taxonomy" id="1817773"/>
    <lineage>
        <taxon>Bacteria</taxon>
        <taxon>Pseudomonadati</taxon>
        <taxon>Pseudomonadota</taxon>
        <taxon>Candidatus Lambdaproteobacteria</taxon>
    </lineage>
</organism>
<keyword evidence="2" id="KW-0378">Hydrolase</keyword>
<keyword evidence="3" id="KW-0460">Magnesium</keyword>
<dbReference type="GO" id="GO:0051479">
    <property type="term" value="P:mannosylglycerate biosynthetic process"/>
    <property type="evidence" value="ECO:0007669"/>
    <property type="project" value="InterPro"/>
</dbReference>
<gene>
    <name evidence="4" type="ORF">A2557_03395</name>
</gene>
<dbReference type="EMBL" id="MFNF01000043">
    <property type="protein sequence ID" value="OGH00692.1"/>
    <property type="molecule type" value="Genomic_DNA"/>
</dbReference>
<dbReference type="GO" id="GO:0005737">
    <property type="term" value="C:cytoplasm"/>
    <property type="evidence" value="ECO:0007669"/>
    <property type="project" value="InterPro"/>
</dbReference>
<keyword evidence="1" id="KW-0479">Metal-binding</keyword>
<dbReference type="NCBIfam" id="TIGR01484">
    <property type="entry name" value="HAD-SF-IIB"/>
    <property type="match status" value="1"/>
</dbReference>
<dbReference type="InterPro" id="IPR023214">
    <property type="entry name" value="HAD_sf"/>
</dbReference>
<dbReference type="InterPro" id="IPR036412">
    <property type="entry name" value="HAD-like_sf"/>
</dbReference>
<name>A0A1F6GRD2_9PROT</name>
<evidence type="ECO:0000256" key="1">
    <source>
        <dbReference type="ARBA" id="ARBA00022723"/>
    </source>
</evidence>
<comment type="caution">
    <text evidence="4">The sequence shown here is derived from an EMBL/GenBank/DDBJ whole genome shotgun (WGS) entry which is preliminary data.</text>
</comment>
<dbReference type="InterPro" id="IPR006379">
    <property type="entry name" value="HAD-SF_hydro_IIB"/>
</dbReference>
<protein>
    <recommendedName>
        <fullName evidence="6">Mannosyl-3-phosphoglycerate phosphatase</fullName>
    </recommendedName>
</protein>
<evidence type="ECO:0000256" key="2">
    <source>
        <dbReference type="ARBA" id="ARBA00022801"/>
    </source>
</evidence>
<dbReference type="Gene3D" id="3.40.50.1000">
    <property type="entry name" value="HAD superfamily/HAD-like"/>
    <property type="match status" value="1"/>
</dbReference>
<evidence type="ECO:0008006" key="6">
    <source>
        <dbReference type="Google" id="ProtNLM"/>
    </source>
</evidence>
<dbReference type="GO" id="GO:0050531">
    <property type="term" value="F:mannosyl-3-phosphoglycerate phosphatase activity"/>
    <property type="evidence" value="ECO:0007669"/>
    <property type="project" value="InterPro"/>
</dbReference>
<dbReference type="InterPro" id="IPR006381">
    <property type="entry name" value="HAD-SF-IIB-MPGP"/>
</dbReference>